<organism evidence="6 7">
    <name type="scientific">Funneliformis mosseae</name>
    <name type="common">Endomycorrhizal fungus</name>
    <name type="synonym">Glomus mosseae</name>
    <dbReference type="NCBI Taxonomy" id="27381"/>
    <lineage>
        <taxon>Eukaryota</taxon>
        <taxon>Fungi</taxon>
        <taxon>Fungi incertae sedis</taxon>
        <taxon>Mucoromycota</taxon>
        <taxon>Glomeromycotina</taxon>
        <taxon>Glomeromycetes</taxon>
        <taxon>Glomerales</taxon>
        <taxon>Glomeraceae</taxon>
        <taxon>Funneliformis</taxon>
    </lineage>
</organism>
<evidence type="ECO:0000256" key="3">
    <source>
        <dbReference type="ARBA" id="ARBA00022989"/>
    </source>
</evidence>
<gene>
    <name evidence="6" type="ORF">FMOSSE_LOCUS12400</name>
</gene>
<evidence type="ECO:0000256" key="1">
    <source>
        <dbReference type="ARBA" id="ARBA00004141"/>
    </source>
</evidence>
<dbReference type="Proteomes" id="UP000789375">
    <property type="component" value="Unassembled WGS sequence"/>
</dbReference>
<evidence type="ECO:0000313" key="6">
    <source>
        <dbReference type="EMBL" id="CAG8670804.1"/>
    </source>
</evidence>
<reference evidence="6" key="1">
    <citation type="submission" date="2021-06" db="EMBL/GenBank/DDBJ databases">
        <authorList>
            <person name="Kallberg Y."/>
            <person name="Tangrot J."/>
            <person name="Rosling A."/>
        </authorList>
    </citation>
    <scope>NUCLEOTIDE SEQUENCE</scope>
    <source>
        <strain evidence="6">87-6 pot B 2015</strain>
    </source>
</reference>
<dbReference type="Pfam" id="PF00335">
    <property type="entry name" value="Tetraspanin"/>
    <property type="match status" value="1"/>
</dbReference>
<protein>
    <submittedName>
        <fullName evidence="6">11703_t:CDS:1</fullName>
    </submittedName>
</protein>
<sequence>MANKSNSYKAISKTLLSSFAFLELCHLATGAIIIALGVKWLSSFGLNLRSAVITENLIIGGFVVGGLIVVSFLIAFIGFINPLKRKNWLLAHTFFIVITSIALLALGAIIWFETLDERRQFGDRWTGWGDERRGYFQDSLKCCGYNNPTDERVISEHCPESPIDETIPPCIDLITKAADKILRQLFTSLFGFITIDIFVFFATIILIQARNVEERYRKIDEKHGVLGDQALKRQYV</sequence>
<name>A0A9N9HFV3_FUNMO</name>
<dbReference type="InterPro" id="IPR018499">
    <property type="entry name" value="Tetraspanin/Peripherin"/>
</dbReference>
<dbReference type="InterPro" id="IPR008952">
    <property type="entry name" value="Tetraspanin_EC2_sf"/>
</dbReference>
<feature type="transmembrane region" description="Helical" evidence="5">
    <location>
        <begin position="185"/>
        <end position="207"/>
    </location>
</feature>
<dbReference type="SUPFAM" id="SSF48652">
    <property type="entry name" value="Tetraspanin"/>
    <property type="match status" value="1"/>
</dbReference>
<feature type="transmembrane region" description="Helical" evidence="5">
    <location>
        <begin position="20"/>
        <end position="38"/>
    </location>
</feature>
<keyword evidence="7" id="KW-1185">Reference proteome</keyword>
<proteinExistence type="predicted"/>
<keyword evidence="2 5" id="KW-0812">Transmembrane</keyword>
<evidence type="ECO:0000256" key="5">
    <source>
        <dbReference type="SAM" id="Phobius"/>
    </source>
</evidence>
<accession>A0A9N9HFV3</accession>
<comment type="subcellular location">
    <subcellularLocation>
        <location evidence="1">Membrane</location>
        <topology evidence="1">Multi-pass membrane protein</topology>
    </subcellularLocation>
</comment>
<feature type="transmembrane region" description="Helical" evidence="5">
    <location>
        <begin position="58"/>
        <end position="81"/>
    </location>
</feature>
<evidence type="ECO:0000313" key="7">
    <source>
        <dbReference type="Proteomes" id="UP000789375"/>
    </source>
</evidence>
<evidence type="ECO:0000256" key="2">
    <source>
        <dbReference type="ARBA" id="ARBA00022692"/>
    </source>
</evidence>
<keyword evidence="4 5" id="KW-0472">Membrane</keyword>
<dbReference type="EMBL" id="CAJVPP010005853">
    <property type="protein sequence ID" value="CAG8670804.1"/>
    <property type="molecule type" value="Genomic_DNA"/>
</dbReference>
<dbReference type="AlphaFoldDB" id="A0A9N9HFV3"/>
<feature type="transmembrane region" description="Helical" evidence="5">
    <location>
        <begin position="88"/>
        <end position="112"/>
    </location>
</feature>
<dbReference type="GO" id="GO:0016020">
    <property type="term" value="C:membrane"/>
    <property type="evidence" value="ECO:0007669"/>
    <property type="project" value="UniProtKB-SubCell"/>
</dbReference>
<keyword evidence="3 5" id="KW-1133">Transmembrane helix</keyword>
<comment type="caution">
    <text evidence="6">The sequence shown here is derived from an EMBL/GenBank/DDBJ whole genome shotgun (WGS) entry which is preliminary data.</text>
</comment>
<evidence type="ECO:0000256" key="4">
    <source>
        <dbReference type="ARBA" id="ARBA00023136"/>
    </source>
</evidence>